<dbReference type="GO" id="GO:0051028">
    <property type="term" value="P:mRNA transport"/>
    <property type="evidence" value="ECO:0007669"/>
    <property type="project" value="UniProtKB-KW"/>
</dbReference>
<reference evidence="13 14" key="1">
    <citation type="submission" date="2016-07" db="EMBL/GenBank/DDBJ databases">
        <title>Pervasive Adenine N6-methylation of Active Genes in Fungi.</title>
        <authorList>
            <consortium name="DOE Joint Genome Institute"/>
            <person name="Mondo S.J."/>
            <person name="Dannebaum R.O."/>
            <person name="Kuo R.C."/>
            <person name="Labutti K."/>
            <person name="Haridas S."/>
            <person name="Kuo A."/>
            <person name="Salamov A."/>
            <person name="Ahrendt S.R."/>
            <person name="Lipzen A."/>
            <person name="Sullivan W."/>
            <person name="Andreopoulos W.B."/>
            <person name="Clum A."/>
            <person name="Lindquist E."/>
            <person name="Daum C."/>
            <person name="Ramamoorthy G.K."/>
            <person name="Gryganskyi A."/>
            <person name="Culley D."/>
            <person name="Magnuson J.K."/>
            <person name="James T.Y."/>
            <person name="O'Malley M.A."/>
            <person name="Stajich J.E."/>
            <person name="Spatafora J.W."/>
            <person name="Visel A."/>
            <person name="Grigoriev I.V."/>
        </authorList>
    </citation>
    <scope>NUCLEOTIDE SEQUENCE [LARGE SCALE GENOMIC DNA]</scope>
    <source>
        <strain evidence="13 14">JEL800</strain>
    </source>
</reference>
<organism evidence="13 14">
    <name type="scientific">Rhizoclosmatium globosum</name>
    <dbReference type="NCBI Taxonomy" id="329046"/>
    <lineage>
        <taxon>Eukaryota</taxon>
        <taxon>Fungi</taxon>
        <taxon>Fungi incertae sedis</taxon>
        <taxon>Chytridiomycota</taxon>
        <taxon>Chytridiomycota incertae sedis</taxon>
        <taxon>Chytridiomycetes</taxon>
        <taxon>Chytridiales</taxon>
        <taxon>Chytriomycetaceae</taxon>
        <taxon>Rhizoclosmatium</taxon>
    </lineage>
</organism>
<dbReference type="InterPro" id="IPR044840">
    <property type="entry name" value="Nup188"/>
</dbReference>
<evidence type="ECO:0000256" key="8">
    <source>
        <dbReference type="ARBA" id="ARBA00038387"/>
    </source>
</evidence>
<comment type="caution">
    <text evidence="13">The sequence shown here is derived from an EMBL/GenBank/DDBJ whole genome shotgun (WGS) entry which is preliminary data.</text>
</comment>
<comment type="similarity">
    <text evidence="8">Belongs to the Nup188 family.</text>
</comment>
<evidence type="ECO:0000256" key="5">
    <source>
        <dbReference type="ARBA" id="ARBA00023010"/>
    </source>
</evidence>
<feature type="domain" description="Nucleoporin Nup188 N-terminal subdomain III" evidence="12">
    <location>
        <begin position="557"/>
        <end position="1022"/>
    </location>
</feature>
<accession>A0A1Y2CXF7</accession>
<keyword evidence="7" id="KW-0539">Nucleus</keyword>
<dbReference type="OrthoDB" id="102511at2759"/>
<keyword evidence="14" id="KW-1185">Reference proteome</keyword>
<dbReference type="InterPro" id="IPR048883">
    <property type="entry name" value="Nup188_N-subdom_III"/>
</dbReference>
<name>A0A1Y2CXF7_9FUNG</name>
<dbReference type="PANTHER" id="PTHR31431:SF1">
    <property type="entry name" value="NUCLEOPORIN NUP188"/>
    <property type="match status" value="1"/>
</dbReference>
<proteinExistence type="inferred from homology"/>
<evidence type="ECO:0000256" key="1">
    <source>
        <dbReference type="ARBA" id="ARBA00004567"/>
    </source>
</evidence>
<feature type="compositionally biased region" description="Low complexity" evidence="10">
    <location>
        <begin position="52"/>
        <end position="71"/>
    </location>
</feature>
<dbReference type="Pfam" id="PF21093">
    <property type="entry name" value="Nup188_N-subdom_III"/>
    <property type="match status" value="1"/>
</dbReference>
<dbReference type="EMBL" id="MCGO01000005">
    <property type="protein sequence ID" value="ORY51657.1"/>
    <property type="molecule type" value="Genomic_DNA"/>
</dbReference>
<dbReference type="GO" id="GO:0006405">
    <property type="term" value="P:RNA export from nucleus"/>
    <property type="evidence" value="ECO:0007669"/>
    <property type="project" value="TreeGrafter"/>
</dbReference>
<sequence length="1727" mass="190662">MTLSFSTSSDFVTMVQGKHSGYAKEDVAEFLSTETATLAKLLDFYSLPTKPSSSSSSSSSTTTTTTTTTTTKDSSKQGLFTRAFASSFQITESAANSLLKSFVRAEVSTLDKLEFNDDLTEKLAAFLCSERTARLASVAALLRAHRDSSHPFCAEITAHIAPLTSDAFVDSLITHLSTALTARVPSHLELHPLRATAWATQNLREQKGYLEILFLIFYDERVCGPDRAASLITKLDAARFGLHQPNAPLFDETAHLLWKEVAHMCILLSLTVLDLEEVSGSASLTQQEMDDDSDASAEKAVTFMDCTNHLYDVSKLLAKYFDTTNPSEGAVVAPLLLAWGSLLQKMTDTPAAEKLQQDYGIQAASASLKFIQAANNLNVFEYLVTSIKSYPVWDSDNLNSLGYKSVLKGLLKLFIQCFNVDDTPKFDDLSECFIQIFHESPLISEQFWLQDYPLDDCRSLLDAARARFPYEQKAFVRLLGSLSGNQTTASFVFEYLKQLQTFTGPYDYNMVSTMNGTSVLAAPYDLCQNLSSRLHIYAMKGTPVRVISVNPPVLRIHVEYSAFHLFVAYMDAFLESPTTTTVSTEIMTDWLHLLNNLLVHATTHAEISSLMDHLCELPATEMPGFGSNDLAAMICRVFTRSCSLENTGGAPPTGLLTVCLKTLTLLLSSHQGVWNLLRQEMPIPRYREGGLVVTSGGSRYMQQCLLPYERSTGTYETTLAFLELVGKMVEETQLVGYVDVKNGGSGVGGLEFLKQQQAEVVTSCVRFVQEEVFATYQSWRYARIRDKLSIGVAVLKIFNMILKDFTVTHTSPALSSLRQFLIQVYLDGSLFQLSPVLEVLGVGVKAPLDYFQRLRQLEGVLLQESIEQALLFVKQLLIERKKAGKTQTVLEHAILDHSVKRASKKDGERSGEDGTELVHVIASYFSYEYCVGIPKLSAEVLILLCSVASEWTPRPPSFIGYFGSDALNVVKTFVEQASQEVQNIGEDPIVIAGREAIQRSALDFVTVVIQTQPGLGTLFLTGTNEDPKPTSNKSTTAVVTTKISPHSILHSIQTILKSWSEYLTHRTTVLPSMLRLLQVLWRGGNEFHNALSKLKAIDGFWETLESILNAQVDCEEEMAQLHHEGVLRQRYALEVSKSHVYKILAHQVFYGGGANDVVSRVVGKTVSGAVLQHVLEAGMRDGGVVTKQKKVLDVLEQGRQEGVFIELEVFRKTWVGSGGSGAAVVDEIFGEYGSGFVYDVELLEEKGRDVLELDEAGEDNVLVAAVKELNHSISKVDVDEGLLKAVVCFVKVTALKLGTSTWGGDSALLKVLKLVCDTVSGVDDFSVQKLGICSELSSLLTVLLTLWTKEVGKPGVSVKAKPKAQEVQEFLRSLQTCVANPRFREFLFSNDLTAHAYYNQIWTAHLITIKTVSEVSALLNDAKFNRSSGEFCVSVLPYALRPLEQILASPMEVHTAHHSLVLMSIVNELLILVDQTSAAAEACVSILGESNLITFLLNFICNVGNSAVDSSERFELEYLNCEAALQLLLLFVRINPLADHVIASGLIASFCNSQLSQLVVETGLANYIGQDRHPLHRLWCLLVKVVSVALRNVSNPLQFHRSVVGFLKLHWKQIEASLSAPFDSVLNNGSLEEIEVYSELMHGLVVGASLGTKTDVDVSFLVKCRELLAHVYRQSVYILRHPATLKARAVYMSREEIDGVTSVPETEFQDVFLNHIKALILLIGEFL</sequence>
<evidence type="ECO:0000259" key="11">
    <source>
        <dbReference type="Pfam" id="PF10487"/>
    </source>
</evidence>
<evidence type="ECO:0000256" key="2">
    <source>
        <dbReference type="ARBA" id="ARBA00022448"/>
    </source>
</evidence>
<evidence type="ECO:0000313" key="14">
    <source>
        <dbReference type="Proteomes" id="UP000193642"/>
    </source>
</evidence>
<evidence type="ECO:0000256" key="6">
    <source>
        <dbReference type="ARBA" id="ARBA00023132"/>
    </source>
</evidence>
<evidence type="ECO:0000256" key="7">
    <source>
        <dbReference type="ARBA" id="ARBA00023242"/>
    </source>
</evidence>
<evidence type="ECO:0000256" key="3">
    <source>
        <dbReference type="ARBA" id="ARBA00022816"/>
    </source>
</evidence>
<dbReference type="GO" id="GO:0044611">
    <property type="term" value="C:nuclear pore inner ring"/>
    <property type="evidence" value="ECO:0007669"/>
    <property type="project" value="TreeGrafter"/>
</dbReference>
<keyword evidence="2" id="KW-0813">Transport</keyword>
<keyword evidence="5" id="KW-0811">Translocation</keyword>
<evidence type="ECO:0000313" key="13">
    <source>
        <dbReference type="EMBL" id="ORY51657.1"/>
    </source>
</evidence>
<dbReference type="Proteomes" id="UP000193642">
    <property type="component" value="Unassembled WGS sequence"/>
</dbReference>
<dbReference type="Pfam" id="PF10487">
    <property type="entry name" value="Nup188_N"/>
    <property type="match status" value="1"/>
</dbReference>
<dbReference type="GO" id="GO:0006606">
    <property type="term" value="P:protein import into nucleus"/>
    <property type="evidence" value="ECO:0007669"/>
    <property type="project" value="TreeGrafter"/>
</dbReference>
<feature type="region of interest" description="Disordered" evidence="10">
    <location>
        <begin position="49"/>
        <end position="73"/>
    </location>
</feature>
<evidence type="ECO:0000256" key="10">
    <source>
        <dbReference type="SAM" id="MobiDB-lite"/>
    </source>
</evidence>
<comment type="subcellular location">
    <subcellularLocation>
        <location evidence="1">Nucleus</location>
        <location evidence="1">Nuclear pore complex</location>
    </subcellularLocation>
</comment>
<keyword evidence="4" id="KW-0653">Protein transport</keyword>
<evidence type="ECO:0000256" key="9">
    <source>
        <dbReference type="ARBA" id="ARBA00040174"/>
    </source>
</evidence>
<protein>
    <recommendedName>
        <fullName evidence="9">Nucleoporin NUP188</fullName>
    </recommendedName>
</protein>
<evidence type="ECO:0000256" key="4">
    <source>
        <dbReference type="ARBA" id="ARBA00022927"/>
    </source>
</evidence>
<keyword evidence="3" id="KW-0509">mRNA transport</keyword>
<dbReference type="STRING" id="329046.A0A1Y2CXF7"/>
<feature type="domain" description="Nucleoporin Nup188 N-terminal" evidence="11">
    <location>
        <begin position="121"/>
        <end position="497"/>
    </location>
</feature>
<dbReference type="Gene3D" id="1.25.10.70">
    <property type="match status" value="1"/>
</dbReference>
<keyword evidence="6" id="KW-0906">Nuclear pore complex</keyword>
<dbReference type="GO" id="GO:0017056">
    <property type="term" value="F:structural constituent of nuclear pore"/>
    <property type="evidence" value="ECO:0007669"/>
    <property type="project" value="InterPro"/>
</dbReference>
<dbReference type="PANTHER" id="PTHR31431">
    <property type="entry name" value="NUCLEOPORIN NUP188 HOMOLOG"/>
    <property type="match status" value="1"/>
</dbReference>
<gene>
    <name evidence="13" type="ORF">BCR33DRAFT_461235</name>
</gene>
<evidence type="ECO:0000259" key="12">
    <source>
        <dbReference type="Pfam" id="PF21093"/>
    </source>
</evidence>
<dbReference type="InterPro" id="IPR018864">
    <property type="entry name" value="Nucleoporin_Nup188_N"/>
</dbReference>